<keyword evidence="9" id="KW-1185">Reference proteome</keyword>
<evidence type="ECO:0000259" key="5">
    <source>
        <dbReference type="PROSITE" id="PS01124"/>
    </source>
</evidence>
<keyword evidence="2" id="KW-0238">DNA-binding</keyword>
<dbReference type="SUPFAM" id="SSF46689">
    <property type="entry name" value="Homeodomain-like"/>
    <property type="match status" value="2"/>
</dbReference>
<protein>
    <recommendedName>
        <fullName evidence="5">HTH araC/xylS-type domain-containing protein</fullName>
    </recommendedName>
</protein>
<evidence type="ECO:0000313" key="9">
    <source>
        <dbReference type="Proteomes" id="UP000319578"/>
    </source>
</evidence>
<feature type="domain" description="HTH araC/xylS-type" evidence="5">
    <location>
        <begin position="178"/>
        <end position="276"/>
    </location>
</feature>
<evidence type="ECO:0000313" key="8">
    <source>
        <dbReference type="Proteomes" id="UP000036834"/>
    </source>
</evidence>
<keyword evidence="4" id="KW-0804">Transcription</keyword>
<organism evidence="7 8">
    <name type="scientific">Brevibacillus reuszeri</name>
    <dbReference type="NCBI Taxonomy" id="54915"/>
    <lineage>
        <taxon>Bacteria</taxon>
        <taxon>Bacillati</taxon>
        <taxon>Bacillota</taxon>
        <taxon>Bacilli</taxon>
        <taxon>Bacillales</taxon>
        <taxon>Paenibacillaceae</taxon>
        <taxon>Brevibacillus</taxon>
    </lineage>
</organism>
<dbReference type="EMBL" id="BJON01000008">
    <property type="protein sequence ID" value="GED68323.1"/>
    <property type="molecule type" value="Genomic_DNA"/>
</dbReference>
<evidence type="ECO:0000256" key="4">
    <source>
        <dbReference type="ARBA" id="ARBA00023163"/>
    </source>
</evidence>
<evidence type="ECO:0000256" key="1">
    <source>
        <dbReference type="ARBA" id="ARBA00023015"/>
    </source>
</evidence>
<dbReference type="InterPro" id="IPR018060">
    <property type="entry name" value="HTH_AraC"/>
</dbReference>
<evidence type="ECO:0000256" key="3">
    <source>
        <dbReference type="ARBA" id="ARBA00023159"/>
    </source>
</evidence>
<dbReference type="PATRIC" id="fig|54915.3.peg.6381"/>
<dbReference type="PROSITE" id="PS01124">
    <property type="entry name" value="HTH_ARAC_FAMILY_2"/>
    <property type="match status" value="1"/>
</dbReference>
<dbReference type="InterPro" id="IPR009057">
    <property type="entry name" value="Homeodomain-like_sf"/>
</dbReference>
<dbReference type="SMART" id="SM00342">
    <property type="entry name" value="HTH_ARAC"/>
    <property type="match status" value="1"/>
</dbReference>
<dbReference type="PROSITE" id="PS00041">
    <property type="entry name" value="HTH_ARAC_FAMILY_1"/>
    <property type="match status" value="1"/>
</dbReference>
<dbReference type="STRING" id="54915.ADS79_04930"/>
<gene>
    <name evidence="7" type="ORF">ADS79_04930</name>
    <name evidence="6" type="ORF">BRE01_20250</name>
</gene>
<reference evidence="7" key="2">
    <citation type="submission" date="2015-07" db="EMBL/GenBank/DDBJ databases">
        <title>MeaNS - Measles Nucleotide Surveillance Program.</title>
        <authorList>
            <person name="Tran T."/>
            <person name="Druce J."/>
        </authorList>
    </citation>
    <scope>NUCLEOTIDE SEQUENCE</scope>
    <source>
        <strain evidence="7">DSM 9887</strain>
    </source>
</reference>
<name>A0A0K9YX49_9BACL</name>
<dbReference type="EMBL" id="LGIQ01000005">
    <property type="protein sequence ID" value="KNB73309.1"/>
    <property type="molecule type" value="Genomic_DNA"/>
</dbReference>
<dbReference type="GO" id="GO:0003700">
    <property type="term" value="F:DNA-binding transcription factor activity"/>
    <property type="evidence" value="ECO:0007669"/>
    <property type="project" value="InterPro"/>
</dbReference>
<dbReference type="OrthoDB" id="9816335at2"/>
<dbReference type="PANTHER" id="PTHR46796">
    <property type="entry name" value="HTH-TYPE TRANSCRIPTIONAL ACTIVATOR RHAS-RELATED"/>
    <property type="match status" value="1"/>
</dbReference>
<dbReference type="Pfam" id="PF12833">
    <property type="entry name" value="HTH_18"/>
    <property type="match status" value="1"/>
</dbReference>
<keyword evidence="3" id="KW-0010">Activator</keyword>
<dbReference type="InterPro" id="IPR037923">
    <property type="entry name" value="HTH-like"/>
</dbReference>
<sequence>MGDVSRLLKLEMEQCSIVIYQVAAYSADELHEHDGFYQMSIPIDGSPRMECNGEIRNVTGDQRLVLSPGYRHRHYAGDEASRMMLIFFKEAFLRDVEEERLGKTASSIEFVPWAEGATDSFRRLAENAVLQTMSSPLDQLELQETELELARLLLTLQDGTHDNKREETGLLISHPGLRRAVDYLHAKSSEQIQLDQLAEAVGLSKYHLIRMFRAQLGQTPAQYLSDLRINKARQLLQKTNLDITSISFEVGFGSLGTFERVFKRRTGHSPSHFRQSKE</sequence>
<dbReference type="Gene3D" id="1.10.10.60">
    <property type="entry name" value="Homeodomain-like"/>
    <property type="match status" value="2"/>
</dbReference>
<dbReference type="Proteomes" id="UP000036834">
    <property type="component" value="Unassembled WGS sequence"/>
</dbReference>
<dbReference type="GO" id="GO:0043565">
    <property type="term" value="F:sequence-specific DNA binding"/>
    <property type="evidence" value="ECO:0007669"/>
    <property type="project" value="InterPro"/>
</dbReference>
<dbReference type="Gene3D" id="2.60.120.10">
    <property type="entry name" value="Jelly Rolls"/>
    <property type="match status" value="1"/>
</dbReference>
<dbReference type="PRINTS" id="PR00032">
    <property type="entry name" value="HTHARAC"/>
</dbReference>
<dbReference type="SUPFAM" id="SSF51215">
    <property type="entry name" value="Regulatory protein AraC"/>
    <property type="match status" value="1"/>
</dbReference>
<comment type="caution">
    <text evidence="7">The sequence shown here is derived from an EMBL/GenBank/DDBJ whole genome shotgun (WGS) entry which is preliminary data.</text>
</comment>
<dbReference type="RefSeq" id="WP_049737306.1">
    <property type="nucleotide sequence ID" value="NZ_BJON01000008.1"/>
</dbReference>
<evidence type="ECO:0000313" key="6">
    <source>
        <dbReference type="EMBL" id="GED68323.1"/>
    </source>
</evidence>
<dbReference type="InterPro" id="IPR018062">
    <property type="entry name" value="HTH_AraC-typ_CS"/>
</dbReference>
<reference evidence="6 9" key="3">
    <citation type="submission" date="2019-06" db="EMBL/GenBank/DDBJ databases">
        <title>Whole genome shotgun sequence of Brevibacillus reuszeri NBRC 15719.</title>
        <authorList>
            <person name="Hosoyama A."/>
            <person name="Uohara A."/>
            <person name="Ohji S."/>
            <person name="Ichikawa N."/>
        </authorList>
    </citation>
    <scope>NUCLEOTIDE SEQUENCE [LARGE SCALE GENOMIC DNA]</scope>
    <source>
        <strain evidence="6 9">NBRC 15719</strain>
    </source>
</reference>
<evidence type="ECO:0000313" key="7">
    <source>
        <dbReference type="EMBL" id="KNB73309.1"/>
    </source>
</evidence>
<dbReference type="Proteomes" id="UP000319578">
    <property type="component" value="Unassembled WGS sequence"/>
</dbReference>
<accession>A0A0K9YX49</accession>
<dbReference type="InterPro" id="IPR050204">
    <property type="entry name" value="AraC_XylS_family_regulators"/>
</dbReference>
<reference evidence="8" key="1">
    <citation type="submission" date="2015-07" db="EMBL/GenBank/DDBJ databases">
        <title>Genome sequencing project for genomic taxonomy and phylogenomics of Bacillus-like bacteria.</title>
        <authorList>
            <person name="Liu B."/>
            <person name="Wang J."/>
            <person name="Zhu Y."/>
            <person name="Liu G."/>
            <person name="Chen Q."/>
            <person name="Chen Z."/>
            <person name="Lan J."/>
            <person name="Che J."/>
            <person name="Ge C."/>
            <person name="Shi H."/>
            <person name="Pan Z."/>
            <person name="Liu X."/>
        </authorList>
    </citation>
    <scope>NUCLEOTIDE SEQUENCE [LARGE SCALE GENOMIC DNA]</scope>
    <source>
        <strain evidence="8">DSM 9887</strain>
    </source>
</reference>
<dbReference type="InterPro" id="IPR014710">
    <property type="entry name" value="RmlC-like_jellyroll"/>
</dbReference>
<evidence type="ECO:0000256" key="2">
    <source>
        <dbReference type="ARBA" id="ARBA00023125"/>
    </source>
</evidence>
<keyword evidence="1" id="KW-0805">Transcription regulation</keyword>
<dbReference type="AlphaFoldDB" id="A0A0K9YX49"/>
<dbReference type="InterPro" id="IPR020449">
    <property type="entry name" value="Tscrpt_reg_AraC-type_HTH"/>
</dbReference>
<proteinExistence type="predicted"/>